<keyword evidence="8" id="KW-1185">Reference proteome</keyword>
<dbReference type="GO" id="GO:0003677">
    <property type="term" value="F:DNA binding"/>
    <property type="evidence" value="ECO:0007669"/>
    <property type="project" value="UniProtKB-UniRule"/>
</dbReference>
<dbReference type="STRING" id="37360.A0A0G4IHT9"/>
<dbReference type="InterPro" id="IPR050342">
    <property type="entry name" value="HMGB"/>
</dbReference>
<dbReference type="Pfam" id="PF00505">
    <property type="entry name" value="HMG_box"/>
    <property type="match status" value="2"/>
</dbReference>
<dbReference type="Gene3D" id="1.10.150.50">
    <property type="entry name" value="Transcription Factor, Ets-1"/>
    <property type="match status" value="1"/>
</dbReference>
<dbReference type="SMART" id="SM00454">
    <property type="entry name" value="SAM"/>
    <property type="match status" value="1"/>
</dbReference>
<evidence type="ECO:0008006" key="10">
    <source>
        <dbReference type="Google" id="ProtNLM"/>
    </source>
</evidence>
<dbReference type="EMBL" id="OVEO01000010">
    <property type="protein sequence ID" value="SPQ98744.1"/>
    <property type="molecule type" value="Genomic_DNA"/>
</dbReference>
<reference evidence="6 8" key="1">
    <citation type="submission" date="2015-02" db="EMBL/GenBank/DDBJ databases">
        <authorList>
            <person name="Chooi Y.-H."/>
        </authorList>
    </citation>
    <scope>NUCLEOTIDE SEQUENCE [LARGE SCALE GENOMIC DNA]</scope>
    <source>
        <strain evidence="6">E3</strain>
    </source>
</reference>
<dbReference type="PANTHER" id="PTHR48112:SF22">
    <property type="entry name" value="MITOCHONDRIAL TRANSCRIPTION FACTOR A, ISOFORM B"/>
    <property type="match status" value="1"/>
</dbReference>
<feature type="domain" description="SAM" evidence="4">
    <location>
        <begin position="504"/>
        <end position="568"/>
    </location>
</feature>
<evidence type="ECO:0000256" key="1">
    <source>
        <dbReference type="ARBA" id="ARBA00023125"/>
    </source>
</evidence>
<dbReference type="PROSITE" id="PS50118">
    <property type="entry name" value="HMG_BOX_2"/>
    <property type="match status" value="3"/>
</dbReference>
<evidence type="ECO:0000259" key="5">
    <source>
        <dbReference type="PROSITE" id="PS50118"/>
    </source>
</evidence>
<protein>
    <recommendedName>
        <fullName evidence="10">HMG box domain-containing protein</fullName>
    </recommendedName>
</protein>
<dbReference type="Proteomes" id="UP000039324">
    <property type="component" value="Unassembled WGS sequence"/>
</dbReference>
<dbReference type="InterPro" id="IPR013761">
    <property type="entry name" value="SAM/pointed_sf"/>
</dbReference>
<dbReference type="InterPro" id="IPR001660">
    <property type="entry name" value="SAM"/>
</dbReference>
<keyword evidence="1 2" id="KW-0238">DNA-binding</keyword>
<feature type="domain" description="HMG box" evidence="5">
    <location>
        <begin position="59"/>
        <end position="128"/>
    </location>
</feature>
<dbReference type="SUPFAM" id="SSF47095">
    <property type="entry name" value="HMG-box"/>
    <property type="match status" value="3"/>
</dbReference>
<dbReference type="PANTHER" id="PTHR48112">
    <property type="entry name" value="HIGH MOBILITY GROUP PROTEIN DSP1"/>
    <property type="match status" value="1"/>
</dbReference>
<dbReference type="AlphaFoldDB" id="A0A0G4IHT9"/>
<feature type="region of interest" description="Disordered" evidence="3">
    <location>
        <begin position="400"/>
        <end position="426"/>
    </location>
</feature>
<evidence type="ECO:0000313" key="7">
    <source>
        <dbReference type="EMBL" id="SPQ98744.1"/>
    </source>
</evidence>
<evidence type="ECO:0000313" key="6">
    <source>
        <dbReference type="EMBL" id="CEO94778.1"/>
    </source>
</evidence>
<gene>
    <name evidence="6" type="ORF">PBRA_003591</name>
    <name evidence="7" type="ORF">PLBR_LOCUS5959</name>
</gene>
<dbReference type="OrthoDB" id="1919336at2759"/>
<geneLocation type="mitochondrion" evidence="7"/>
<feature type="DNA-binding region" description="HMG box" evidence="2">
    <location>
        <begin position="144"/>
        <end position="215"/>
    </location>
</feature>
<dbReference type="SUPFAM" id="SSF47769">
    <property type="entry name" value="SAM/Pointed domain"/>
    <property type="match status" value="1"/>
</dbReference>
<dbReference type="PROSITE" id="PS50105">
    <property type="entry name" value="SAM_DOMAIN"/>
    <property type="match status" value="1"/>
</dbReference>
<evidence type="ECO:0000256" key="3">
    <source>
        <dbReference type="SAM" id="MobiDB-lite"/>
    </source>
</evidence>
<dbReference type="SMART" id="SM00398">
    <property type="entry name" value="HMG"/>
    <property type="match status" value="3"/>
</dbReference>
<evidence type="ECO:0000256" key="2">
    <source>
        <dbReference type="PROSITE-ProRule" id="PRU00267"/>
    </source>
</evidence>
<keyword evidence="2" id="KW-0539">Nucleus</keyword>
<organism evidence="6 8">
    <name type="scientific">Plasmodiophora brassicae</name>
    <name type="common">Clubroot disease agent</name>
    <dbReference type="NCBI Taxonomy" id="37360"/>
    <lineage>
        <taxon>Eukaryota</taxon>
        <taxon>Sar</taxon>
        <taxon>Rhizaria</taxon>
        <taxon>Endomyxa</taxon>
        <taxon>Phytomyxea</taxon>
        <taxon>Plasmodiophorida</taxon>
        <taxon>Plasmodiophoridae</taxon>
        <taxon>Plasmodiophora</taxon>
    </lineage>
</organism>
<feature type="domain" description="HMG box" evidence="5">
    <location>
        <begin position="144"/>
        <end position="215"/>
    </location>
</feature>
<dbReference type="Pfam" id="PF09011">
    <property type="entry name" value="HMG_box_2"/>
    <property type="match status" value="1"/>
</dbReference>
<dbReference type="Gene3D" id="1.10.30.10">
    <property type="entry name" value="High mobility group box domain"/>
    <property type="match status" value="3"/>
</dbReference>
<feature type="domain" description="HMG box" evidence="5">
    <location>
        <begin position="278"/>
        <end position="346"/>
    </location>
</feature>
<feature type="region of interest" description="Disordered" evidence="3">
    <location>
        <begin position="1"/>
        <end position="62"/>
    </location>
</feature>
<dbReference type="InterPro" id="IPR009071">
    <property type="entry name" value="HMG_box_dom"/>
</dbReference>
<feature type="compositionally biased region" description="Low complexity" evidence="3">
    <location>
        <begin position="8"/>
        <end position="24"/>
    </location>
</feature>
<accession>A0A0G4IHT9</accession>
<proteinExistence type="predicted"/>
<feature type="DNA-binding region" description="HMG box" evidence="2">
    <location>
        <begin position="278"/>
        <end position="346"/>
    </location>
</feature>
<dbReference type="EMBL" id="CDSF01000002">
    <property type="protein sequence ID" value="CEO94778.1"/>
    <property type="molecule type" value="Genomic_DNA"/>
</dbReference>
<dbReference type="CDD" id="cd09487">
    <property type="entry name" value="SAM_superfamily"/>
    <property type="match status" value="1"/>
</dbReference>
<evidence type="ECO:0000259" key="4">
    <source>
        <dbReference type="PROSITE" id="PS50105"/>
    </source>
</evidence>
<feature type="DNA-binding region" description="HMG box" evidence="2">
    <location>
        <begin position="59"/>
        <end position="128"/>
    </location>
</feature>
<dbReference type="Proteomes" id="UP000290189">
    <property type="component" value="Unassembled WGS sequence"/>
</dbReference>
<evidence type="ECO:0000313" key="8">
    <source>
        <dbReference type="Proteomes" id="UP000039324"/>
    </source>
</evidence>
<reference evidence="7 9" key="2">
    <citation type="submission" date="2018-03" db="EMBL/GenBank/DDBJ databases">
        <authorList>
            <person name="Fogelqvist J."/>
        </authorList>
    </citation>
    <scope>NUCLEOTIDE SEQUENCE [LARGE SCALE GENOMIC DNA]</scope>
</reference>
<keyword evidence="7" id="KW-0496">Mitochondrion</keyword>
<dbReference type="GO" id="GO:0005634">
    <property type="term" value="C:nucleus"/>
    <property type="evidence" value="ECO:0007669"/>
    <property type="project" value="UniProtKB-UniRule"/>
</dbReference>
<dbReference type="InterPro" id="IPR036910">
    <property type="entry name" value="HMG_box_dom_sf"/>
</dbReference>
<feature type="region of interest" description="Disordered" evidence="3">
    <location>
        <begin position="241"/>
        <end position="277"/>
    </location>
</feature>
<name>A0A0G4IHT9_PLABS</name>
<sequence length="568" mass="63205">MTREEGIETPAEPGTEPTSESSSSLPKMSFDSLPELSLGELLAIRQDEPTGTRRRKKGPKPAVSAFGYFCASNLEAIVKDLGPDVEPGDICKIVLEKWTQLTDEQRKIYEARADKDLERYERQLKPKVEETDKKSKKRKCPEAPKHPKSAYLFFVAEHRDTAKSQVVKGNEKSFTAIARHLGERWKSLSGQQRLVYQKLAEIDKERYRREKQEYATGGPLTKKVTIGTVIDNAYGREVTRAGAEEVENDGDGADPNATETAGDAATTKPRRRKHPLAPKHPLSAYLFFVATHRAKVTKQFAELSFTDIAKMIGDVWKDMTAEQRRKYEILASVDKMRYGIEMQAWAKSENNPINEPEVSKVAPGTGNGETSLAKRLREREAAQTISSLAVFRSEVQKPEAKAAASSTGQTGVGFRPAARSPPPPEAAPALQYGGAAYLEFAKVESSYILSVDPDIDVAELDAALRLTWMEMSVHEKMAFDIHGQESDTAQRQAPFAFPARVADWSTMDIASYVADSLGFEKYRDVFLRSGITGADLHTLTTARLKKEFLIDNLGERKLIKIAFDDLVK</sequence>
<dbReference type="Pfam" id="PF07647">
    <property type="entry name" value="SAM_2"/>
    <property type="match status" value="1"/>
</dbReference>
<evidence type="ECO:0000313" key="9">
    <source>
        <dbReference type="Proteomes" id="UP000290189"/>
    </source>
</evidence>
<feature type="compositionally biased region" description="Basic residues" evidence="3">
    <location>
        <begin position="268"/>
        <end position="277"/>
    </location>
</feature>